<dbReference type="RefSeq" id="WP_094205396.1">
    <property type="nucleotide sequence ID" value="NZ_NDYC01000014.1"/>
</dbReference>
<organism evidence="4 5">
    <name type="scientific">Finegoldia magna</name>
    <name type="common">Peptostreptococcus magnus</name>
    <dbReference type="NCBI Taxonomy" id="1260"/>
    <lineage>
        <taxon>Bacteria</taxon>
        <taxon>Bacillati</taxon>
        <taxon>Bacillota</taxon>
        <taxon>Tissierellia</taxon>
        <taxon>Tissierellales</taxon>
        <taxon>Peptoniphilaceae</taxon>
        <taxon>Finegoldia</taxon>
    </lineage>
</organism>
<dbReference type="PROSITE" id="PS50943">
    <property type="entry name" value="HTH_CROC1"/>
    <property type="match status" value="1"/>
</dbReference>
<feature type="transmembrane region" description="Helical" evidence="2">
    <location>
        <begin position="197"/>
        <end position="217"/>
    </location>
</feature>
<dbReference type="Proteomes" id="UP000215413">
    <property type="component" value="Unassembled WGS sequence"/>
</dbReference>
<dbReference type="SUPFAM" id="SSF47413">
    <property type="entry name" value="lambda repressor-like DNA-binding domains"/>
    <property type="match status" value="1"/>
</dbReference>
<keyword evidence="2" id="KW-1133">Transmembrane helix</keyword>
<feature type="transmembrane region" description="Helical" evidence="2">
    <location>
        <begin position="299"/>
        <end position="318"/>
    </location>
</feature>
<keyword evidence="1" id="KW-0238">DNA-binding</keyword>
<dbReference type="SMART" id="SM00530">
    <property type="entry name" value="HTH_XRE"/>
    <property type="match status" value="1"/>
</dbReference>
<gene>
    <name evidence="4" type="ORF">B9N49_02555</name>
</gene>
<dbReference type="Pfam" id="PF01381">
    <property type="entry name" value="HTH_3"/>
    <property type="match status" value="1"/>
</dbReference>
<dbReference type="InterPro" id="IPR001387">
    <property type="entry name" value="Cro/C1-type_HTH"/>
</dbReference>
<feature type="domain" description="HTH cro/C1-type" evidence="3">
    <location>
        <begin position="7"/>
        <end position="61"/>
    </location>
</feature>
<protein>
    <recommendedName>
        <fullName evidence="3">HTH cro/C1-type domain-containing protein</fullName>
    </recommendedName>
</protein>
<name>A0A233V748_FINMA</name>
<feature type="transmembrane region" description="Helical" evidence="2">
    <location>
        <begin position="135"/>
        <end position="156"/>
    </location>
</feature>
<evidence type="ECO:0000256" key="1">
    <source>
        <dbReference type="ARBA" id="ARBA00023125"/>
    </source>
</evidence>
<dbReference type="PANTHER" id="PTHR46558:SF13">
    <property type="entry name" value="HTH-TYPE TRANSCRIPTIONAL REGULATOR IMMR"/>
    <property type="match status" value="1"/>
</dbReference>
<evidence type="ECO:0000313" key="4">
    <source>
        <dbReference type="EMBL" id="OXZ28200.1"/>
    </source>
</evidence>
<dbReference type="InterPro" id="IPR010982">
    <property type="entry name" value="Lambda_DNA-bd_dom_sf"/>
</dbReference>
<dbReference type="Gene3D" id="1.10.260.40">
    <property type="entry name" value="lambda repressor-like DNA-binding domains"/>
    <property type="match status" value="1"/>
</dbReference>
<dbReference type="AlphaFoldDB" id="A0A233V748"/>
<feature type="transmembrane region" description="Helical" evidence="2">
    <location>
        <begin position="108"/>
        <end position="129"/>
    </location>
</feature>
<sequence length="327" mass="37010">MILSDKIILLRKKNNLTQEELAEKLGVSRQSVSKWEMGNSIPDINKIIQLSDVFGVKTDYLLKDEIDDIEYSDDTVEELEAKKTISVEDANDFMSAYEEYSNNIAESISLFIISPVAVLVSQIIALTTNVKSEDFFVIGGIVVLFLIIAFGVYKLIVKANLIEKYDFISKESFNLSYGVKGLVEKKKEEREQKDNKAIAAAIIMYILCVIPVILVSISESEVLQLSAIILLLIIVSLSTNILIKKLSVISSYNMLLQVEDYTLKNKRLREKMSGYVTAFWLIITAVYLAVSLYTSRWEITWVIFAAGAVLFAAFYFILKSHFNNKMK</sequence>
<keyword evidence="2" id="KW-0472">Membrane</keyword>
<reference evidence="5" key="1">
    <citation type="submission" date="2017-04" db="EMBL/GenBank/DDBJ databases">
        <title>Finegoldia magna isolated from orthopedic joint implant-associated infections.</title>
        <authorList>
            <person name="Bjorklund S."/>
            <person name="Bruggemann H."/>
            <person name="Jensen A."/>
            <person name="Hellmark B."/>
            <person name="Soderquist B."/>
        </authorList>
    </citation>
    <scope>NUCLEOTIDE SEQUENCE [LARGE SCALE GENOMIC DNA]</scope>
    <source>
        <strain evidence="5">CCUG 54800</strain>
    </source>
</reference>
<accession>A0A233V748</accession>
<dbReference type="GO" id="GO:0003677">
    <property type="term" value="F:DNA binding"/>
    <property type="evidence" value="ECO:0007669"/>
    <property type="project" value="UniProtKB-KW"/>
</dbReference>
<keyword evidence="2" id="KW-0812">Transmembrane</keyword>
<evidence type="ECO:0000259" key="3">
    <source>
        <dbReference type="PROSITE" id="PS50943"/>
    </source>
</evidence>
<evidence type="ECO:0000313" key="5">
    <source>
        <dbReference type="Proteomes" id="UP000215413"/>
    </source>
</evidence>
<feature type="transmembrane region" description="Helical" evidence="2">
    <location>
        <begin position="223"/>
        <end position="243"/>
    </location>
</feature>
<dbReference type="EMBL" id="NDYC01000014">
    <property type="protein sequence ID" value="OXZ28200.1"/>
    <property type="molecule type" value="Genomic_DNA"/>
</dbReference>
<dbReference type="PANTHER" id="PTHR46558">
    <property type="entry name" value="TRACRIPTIONAL REGULATORY PROTEIN-RELATED-RELATED"/>
    <property type="match status" value="1"/>
</dbReference>
<dbReference type="CDD" id="cd00093">
    <property type="entry name" value="HTH_XRE"/>
    <property type="match status" value="1"/>
</dbReference>
<feature type="transmembrane region" description="Helical" evidence="2">
    <location>
        <begin position="274"/>
        <end position="293"/>
    </location>
</feature>
<proteinExistence type="predicted"/>
<evidence type="ECO:0000256" key="2">
    <source>
        <dbReference type="SAM" id="Phobius"/>
    </source>
</evidence>
<comment type="caution">
    <text evidence="4">The sequence shown here is derived from an EMBL/GenBank/DDBJ whole genome shotgun (WGS) entry which is preliminary data.</text>
</comment>